<gene>
    <name evidence="14" type="ORF">GFH32_02045</name>
</gene>
<dbReference type="SUPFAM" id="SSF54534">
    <property type="entry name" value="FKBP-like"/>
    <property type="match status" value="1"/>
</dbReference>
<keyword evidence="7" id="KW-0143">Chaperone</keyword>
<dbReference type="InterPro" id="IPR000297">
    <property type="entry name" value="PPIase_PpiC"/>
</dbReference>
<evidence type="ECO:0000313" key="14">
    <source>
        <dbReference type="EMBL" id="QGA25168.1"/>
    </source>
</evidence>
<keyword evidence="11 14" id="KW-0413">Isomerase</keyword>
<dbReference type="Pfam" id="PF13616">
    <property type="entry name" value="Rotamase_3"/>
    <property type="match status" value="1"/>
</dbReference>
<dbReference type="GO" id="GO:0003755">
    <property type="term" value="F:peptidyl-prolyl cis-trans isomerase activity"/>
    <property type="evidence" value="ECO:0007669"/>
    <property type="project" value="UniProtKB-KW"/>
</dbReference>
<dbReference type="PANTHER" id="PTHR47529">
    <property type="entry name" value="PEPTIDYL-PROLYL CIS-TRANS ISOMERASE D"/>
    <property type="match status" value="1"/>
</dbReference>
<comment type="subcellular location">
    <subcellularLocation>
        <location evidence="1">Cell inner membrane</location>
        <topology evidence="1">Single-pass type II membrane protein</topology>
        <orientation evidence="1">Periplasmic side</orientation>
    </subcellularLocation>
</comment>
<keyword evidence="11" id="KW-0697">Rotamase</keyword>
<dbReference type="SUPFAM" id="SSF109998">
    <property type="entry name" value="Triger factor/SurA peptide-binding domain-like"/>
    <property type="match status" value="1"/>
</dbReference>
<accession>A0A5Q0QBV5</accession>
<evidence type="ECO:0000256" key="2">
    <source>
        <dbReference type="ARBA" id="ARBA00022475"/>
    </source>
</evidence>
<evidence type="ECO:0000256" key="3">
    <source>
        <dbReference type="ARBA" id="ARBA00022519"/>
    </source>
</evidence>
<evidence type="ECO:0000256" key="7">
    <source>
        <dbReference type="ARBA" id="ARBA00023186"/>
    </source>
</evidence>
<dbReference type="EMBL" id="CP045652">
    <property type="protein sequence ID" value="QGA25168.1"/>
    <property type="molecule type" value="Genomic_DNA"/>
</dbReference>
<keyword evidence="5 12" id="KW-1133">Transmembrane helix</keyword>
<name>A0A5Q0QBV5_9SPHI</name>
<dbReference type="InterPro" id="IPR027304">
    <property type="entry name" value="Trigger_fact/SurA_dom_sf"/>
</dbReference>
<keyword evidence="3" id="KW-0997">Cell inner membrane</keyword>
<protein>
    <recommendedName>
        <fullName evidence="9">Periplasmic chaperone PpiD</fullName>
    </recommendedName>
    <alternativeName>
        <fullName evidence="10">Periplasmic folding chaperone</fullName>
    </alternativeName>
</protein>
<evidence type="ECO:0000256" key="11">
    <source>
        <dbReference type="PROSITE-ProRule" id="PRU00278"/>
    </source>
</evidence>
<keyword evidence="6 12" id="KW-0472">Membrane</keyword>
<dbReference type="InterPro" id="IPR046357">
    <property type="entry name" value="PPIase_dom_sf"/>
</dbReference>
<feature type="domain" description="PpiC" evidence="13">
    <location>
        <begin position="342"/>
        <end position="440"/>
    </location>
</feature>
<evidence type="ECO:0000256" key="6">
    <source>
        <dbReference type="ARBA" id="ARBA00023136"/>
    </source>
</evidence>
<dbReference type="Proteomes" id="UP000326921">
    <property type="component" value="Chromosome"/>
</dbReference>
<evidence type="ECO:0000313" key="15">
    <source>
        <dbReference type="Proteomes" id="UP000326921"/>
    </source>
</evidence>
<dbReference type="PANTHER" id="PTHR47529:SF1">
    <property type="entry name" value="PERIPLASMIC CHAPERONE PPID"/>
    <property type="match status" value="1"/>
</dbReference>
<comment type="similarity">
    <text evidence="8">Belongs to the PpiD chaperone family.</text>
</comment>
<keyword evidence="2" id="KW-1003">Cell membrane</keyword>
<evidence type="ECO:0000256" key="5">
    <source>
        <dbReference type="ARBA" id="ARBA00022989"/>
    </source>
</evidence>
<evidence type="ECO:0000256" key="9">
    <source>
        <dbReference type="ARBA" id="ARBA00040743"/>
    </source>
</evidence>
<dbReference type="RefSeq" id="WP_153509490.1">
    <property type="nucleotide sequence ID" value="NZ_CP045652.1"/>
</dbReference>
<dbReference type="PROSITE" id="PS50198">
    <property type="entry name" value="PPIC_PPIASE_2"/>
    <property type="match status" value="1"/>
</dbReference>
<evidence type="ECO:0000256" key="12">
    <source>
        <dbReference type="SAM" id="Phobius"/>
    </source>
</evidence>
<dbReference type="GO" id="GO:0005886">
    <property type="term" value="C:plasma membrane"/>
    <property type="evidence" value="ECO:0007669"/>
    <property type="project" value="UniProtKB-SubCell"/>
</dbReference>
<evidence type="ECO:0000256" key="10">
    <source>
        <dbReference type="ARBA" id="ARBA00042775"/>
    </source>
</evidence>
<dbReference type="Gene3D" id="1.10.8.1040">
    <property type="match status" value="1"/>
</dbReference>
<evidence type="ECO:0000259" key="13">
    <source>
        <dbReference type="PROSITE" id="PS50198"/>
    </source>
</evidence>
<reference evidence="14 15" key="1">
    <citation type="submission" date="2019-10" db="EMBL/GenBank/DDBJ databases">
        <authorList>
            <person name="Dong K."/>
        </authorList>
    </citation>
    <scope>NUCLEOTIDE SEQUENCE [LARGE SCALE GENOMIC DNA]</scope>
    <source>
        <strain evidence="15">dk4302</strain>
    </source>
</reference>
<feature type="transmembrane region" description="Helical" evidence="12">
    <location>
        <begin position="12"/>
        <end position="31"/>
    </location>
</feature>
<dbReference type="Gene3D" id="3.10.50.40">
    <property type="match status" value="1"/>
</dbReference>
<evidence type="ECO:0000256" key="4">
    <source>
        <dbReference type="ARBA" id="ARBA00022692"/>
    </source>
</evidence>
<sequence length="700" mass="76253">MGLMSYLRNRAGLVIFVIGLAIVAFLLGDIINMGTPFWRSSQSEVGSVNGEGIDYQIFNQQVDQASAMYQQQMGGNATPQMRGFAVQQVWNQFVSQELLKQEIEKIGIEVGKAELNSLIYGNNPSQQILQQFGNPQTGKVDAAYINAVIEQAKTNPEVSQQWNQLLESVKNERLNEKYSNLVNSCIYTTSLEAEYDYNSRNKLANFKYVMLDYASVNDAEIKLTDADYKEYFDKNKNAFKNAEETRAIEYVLFNASPNAADTATVLGNIQKVKAELQTATNDSSFVSLNSDNKYPVKYYSKGQLSPALDSTVFNAASGTTVGPFLTQGVYEIAKVIETKFSPDSVTASHILLNPATEGGVDKALKKADSIKNLIVAGGNMAALAIEFSVDPGSKNNGGELGTFTRGRMIPEFEEAAFSGKAGDVTVVNSSYGVHVLKIEKQTGNSKIAKLAIVDKTIVAGKETTDAAYAKANTFFTAVNKDNFSDIAKQQNAAVQTNDRTVAMDNMLGAVEVPRELIRWAYEAKVGDLSDKIYETESNFIVARLTGVQQKGQQTLESVKTLIEPVVKNLVKARMLKEKVNNALNGASSIDQVAQKLGKNALSVENIVLANPVIPGVAVENAVVGTVFGLQPNKPSKAIEGKQGVYAVQVNGFVNPKAIAAEELTAQQKQITAAKAQRSWSVIFKALQDNGKIVDNRIKFY</sequence>
<proteinExistence type="inferred from homology"/>
<dbReference type="KEGG" id="sphe:GFH32_02045"/>
<keyword evidence="15" id="KW-1185">Reference proteome</keyword>
<dbReference type="InterPro" id="IPR052029">
    <property type="entry name" value="PpiD_chaperone"/>
</dbReference>
<dbReference type="Pfam" id="PF13623">
    <property type="entry name" value="SurA_N_2"/>
    <property type="match status" value="1"/>
</dbReference>
<evidence type="ECO:0000256" key="8">
    <source>
        <dbReference type="ARBA" id="ARBA00038408"/>
    </source>
</evidence>
<dbReference type="AlphaFoldDB" id="A0A5Q0QBV5"/>
<evidence type="ECO:0000256" key="1">
    <source>
        <dbReference type="ARBA" id="ARBA00004382"/>
    </source>
</evidence>
<organism evidence="14 15">
    <name type="scientific">Sphingobacterium zhuxiongii</name>
    <dbReference type="NCBI Taxonomy" id="2662364"/>
    <lineage>
        <taxon>Bacteria</taxon>
        <taxon>Pseudomonadati</taxon>
        <taxon>Bacteroidota</taxon>
        <taxon>Sphingobacteriia</taxon>
        <taxon>Sphingobacteriales</taxon>
        <taxon>Sphingobacteriaceae</taxon>
        <taxon>Sphingobacterium</taxon>
    </lineage>
</organism>
<keyword evidence="4 12" id="KW-0812">Transmembrane</keyword>